<dbReference type="GO" id="GO:0003924">
    <property type="term" value="F:GTPase activity"/>
    <property type="evidence" value="ECO:0007669"/>
    <property type="project" value="InterPro"/>
</dbReference>
<dbReference type="SUPFAM" id="SSF52540">
    <property type="entry name" value="P-loop containing nucleoside triphosphate hydrolases"/>
    <property type="match status" value="1"/>
</dbReference>
<evidence type="ECO:0000256" key="3">
    <source>
        <dbReference type="SAM" id="MobiDB-lite"/>
    </source>
</evidence>
<evidence type="ECO:0000256" key="1">
    <source>
        <dbReference type="ARBA" id="ARBA00006270"/>
    </source>
</evidence>
<dbReference type="PANTHER" id="PTHR47979">
    <property type="entry name" value="DRAB11-RELATED"/>
    <property type="match status" value="1"/>
</dbReference>
<accession>A0A6B2LIZ0</accession>
<comment type="similarity">
    <text evidence="1">Belongs to the small GTPase superfamily. Rab family.</text>
</comment>
<dbReference type="InterPro" id="IPR027417">
    <property type="entry name" value="P-loop_NTPase"/>
</dbReference>
<dbReference type="CDD" id="cd00154">
    <property type="entry name" value="Rab"/>
    <property type="match status" value="1"/>
</dbReference>
<feature type="compositionally biased region" description="Polar residues" evidence="3">
    <location>
        <begin position="164"/>
        <end position="175"/>
    </location>
</feature>
<dbReference type="GO" id="GO:0005525">
    <property type="term" value="F:GTP binding"/>
    <property type="evidence" value="ECO:0007669"/>
    <property type="project" value="UniProtKB-KW"/>
</dbReference>
<dbReference type="InterPro" id="IPR050209">
    <property type="entry name" value="Rab_GTPases_membrane_traffic"/>
</dbReference>
<evidence type="ECO:0000313" key="4">
    <source>
        <dbReference type="EMBL" id="NDV36934.1"/>
    </source>
</evidence>
<name>A0A6B2LIZ0_9EUKA</name>
<keyword evidence="2" id="KW-0342">GTP-binding</keyword>
<dbReference type="EMBL" id="GIBP01007965">
    <property type="protein sequence ID" value="NDV36934.1"/>
    <property type="molecule type" value="Transcribed_RNA"/>
</dbReference>
<dbReference type="FunFam" id="3.40.50.300:FF:001447">
    <property type="entry name" value="Ras-related protein Rab-1B"/>
    <property type="match status" value="1"/>
</dbReference>
<reference evidence="4" key="1">
    <citation type="journal article" date="2020" name="J. Eukaryot. Microbiol.">
        <title>De novo Sequencing, Assembly and Annotation of the Transcriptome for the Free-Living Testate Amoeba Arcella intermedia.</title>
        <authorList>
            <person name="Ribeiro G.M."/>
            <person name="Porfirio-Sousa A.L."/>
            <person name="Maurer-Alcala X.X."/>
            <person name="Katz L.A."/>
            <person name="Lahr D.J.G."/>
        </authorList>
    </citation>
    <scope>NUCLEOTIDE SEQUENCE</scope>
</reference>
<dbReference type="InterPro" id="IPR001806">
    <property type="entry name" value="Small_GTPase"/>
</dbReference>
<dbReference type="Gene3D" id="3.40.50.300">
    <property type="entry name" value="P-loop containing nucleotide triphosphate hydrolases"/>
    <property type="match status" value="1"/>
</dbReference>
<dbReference type="PRINTS" id="PR00449">
    <property type="entry name" value="RASTRNSFRMNG"/>
</dbReference>
<dbReference type="PROSITE" id="PS51421">
    <property type="entry name" value="RAS"/>
    <property type="match status" value="1"/>
</dbReference>
<feature type="compositionally biased region" description="Low complexity" evidence="3">
    <location>
        <begin position="150"/>
        <end position="163"/>
    </location>
</feature>
<dbReference type="NCBIfam" id="TIGR00231">
    <property type="entry name" value="small_GTP"/>
    <property type="match status" value="1"/>
</dbReference>
<sequence>MIHRWVTEMHVENPKPTRGLECKEKDIIIGSKTVSCKIWDIAGQEKYDAVTRSYFRDAHGALVVCDISARATFDNLINWLMSVRQKGGANVKIVVVGNKRDLAFPEVEESDMNQFCLDNNIQKYFISSAYTNTNVEEAFVTLCEEIVNDNSPKTPTSPPNSKSQTIKLEPNTNTPPKSPSCC</sequence>
<proteinExistence type="inferred from homology"/>
<protein>
    <submittedName>
        <fullName evidence="4">Uncharacterized protein</fullName>
    </submittedName>
</protein>
<dbReference type="SMART" id="SM00175">
    <property type="entry name" value="RAB"/>
    <property type="match status" value="1"/>
</dbReference>
<dbReference type="PROSITE" id="PS51419">
    <property type="entry name" value="RAB"/>
    <property type="match status" value="1"/>
</dbReference>
<organism evidence="4">
    <name type="scientific">Arcella intermedia</name>
    <dbReference type="NCBI Taxonomy" id="1963864"/>
    <lineage>
        <taxon>Eukaryota</taxon>
        <taxon>Amoebozoa</taxon>
        <taxon>Tubulinea</taxon>
        <taxon>Elardia</taxon>
        <taxon>Arcellinida</taxon>
        <taxon>Sphaerothecina</taxon>
        <taxon>Arcellidae</taxon>
        <taxon>Arcella</taxon>
    </lineage>
</organism>
<dbReference type="InterPro" id="IPR005225">
    <property type="entry name" value="Small_GTP-bd"/>
</dbReference>
<feature type="region of interest" description="Disordered" evidence="3">
    <location>
        <begin position="150"/>
        <end position="182"/>
    </location>
</feature>
<keyword evidence="2" id="KW-0547">Nucleotide-binding</keyword>
<dbReference type="Pfam" id="PF00071">
    <property type="entry name" value="Ras"/>
    <property type="match status" value="1"/>
</dbReference>
<dbReference type="SMART" id="SM00176">
    <property type="entry name" value="RAN"/>
    <property type="match status" value="1"/>
</dbReference>
<dbReference type="SMART" id="SM00174">
    <property type="entry name" value="RHO"/>
    <property type="match status" value="1"/>
</dbReference>
<dbReference type="AlphaFoldDB" id="A0A6B2LIZ0"/>
<dbReference type="SMART" id="SM00173">
    <property type="entry name" value="RAS"/>
    <property type="match status" value="1"/>
</dbReference>
<evidence type="ECO:0000256" key="2">
    <source>
        <dbReference type="ARBA" id="ARBA00023134"/>
    </source>
</evidence>